<evidence type="ECO:0000256" key="1">
    <source>
        <dbReference type="SAM" id="SignalP"/>
    </source>
</evidence>
<comment type="caution">
    <text evidence="3">The sequence shown here is derived from an EMBL/GenBank/DDBJ whole genome shotgun (WGS) entry which is preliminary data.</text>
</comment>
<feature type="domain" description="Lysozyme inhibitor LprI-like N-terminal" evidence="2">
    <location>
        <begin position="28"/>
        <end position="109"/>
    </location>
</feature>
<evidence type="ECO:0000313" key="4">
    <source>
        <dbReference type="Proteomes" id="UP000189426"/>
    </source>
</evidence>
<dbReference type="InterPro" id="IPR009739">
    <property type="entry name" value="LprI-like_N"/>
</dbReference>
<feature type="chain" id="PRO_5012075872" description="Lysozyme inhibitor LprI-like N-terminal domain-containing protein" evidence="1">
    <location>
        <begin position="20"/>
        <end position="133"/>
    </location>
</feature>
<dbReference type="STRING" id="1908257.BKK47_06135"/>
<dbReference type="PANTHER" id="PTHR39176:SF1">
    <property type="entry name" value="PERIPLASMIC PROTEIN"/>
    <property type="match status" value="1"/>
</dbReference>
<dbReference type="Pfam" id="PF07007">
    <property type="entry name" value="LprI"/>
    <property type="match status" value="1"/>
</dbReference>
<evidence type="ECO:0000259" key="2">
    <source>
        <dbReference type="Pfam" id="PF07007"/>
    </source>
</evidence>
<reference evidence="3 4" key="1">
    <citation type="submission" date="2016-10" db="EMBL/GenBank/DDBJ databases">
        <title>Rodentibacter gen. nov. and new species.</title>
        <authorList>
            <person name="Christensen H."/>
        </authorList>
    </citation>
    <scope>NUCLEOTIDE SEQUENCE [LARGE SCALE GENOMIC DNA]</scope>
    <source>
        <strain evidence="3 4">Ppn418</strain>
    </source>
</reference>
<proteinExistence type="predicted"/>
<organism evidence="3 4">
    <name type="scientific">Rodentibacter mrazii</name>
    <dbReference type="NCBI Taxonomy" id="1908257"/>
    <lineage>
        <taxon>Bacteria</taxon>
        <taxon>Pseudomonadati</taxon>
        <taxon>Pseudomonadota</taxon>
        <taxon>Gammaproteobacteria</taxon>
        <taxon>Pasteurellales</taxon>
        <taxon>Pasteurellaceae</taxon>
        <taxon>Rodentibacter</taxon>
    </lineage>
</organism>
<protein>
    <recommendedName>
        <fullName evidence="2">Lysozyme inhibitor LprI-like N-terminal domain-containing protein</fullName>
    </recommendedName>
</protein>
<dbReference type="EMBL" id="MLHG01000035">
    <property type="protein sequence ID" value="OOF39662.1"/>
    <property type="molecule type" value="Genomic_DNA"/>
</dbReference>
<dbReference type="Gene3D" id="1.20.1270.180">
    <property type="match status" value="1"/>
</dbReference>
<name>A0A1V3IFQ4_9PAST</name>
<feature type="signal peptide" evidence="1">
    <location>
        <begin position="1"/>
        <end position="19"/>
    </location>
</feature>
<evidence type="ECO:0000313" key="3">
    <source>
        <dbReference type="EMBL" id="OOF39662.1"/>
    </source>
</evidence>
<dbReference type="Proteomes" id="UP000189426">
    <property type="component" value="Unassembled WGS sequence"/>
</dbReference>
<sequence length="133" mass="15273">MKKLALILLMLVLSQTVISKEMLDEQSCSGTNNAYDSTFCWAKLLVNSDNELNRSYKLLRNLLSPAEQESLKSAQFSWLDYRDKNCSGKSGNKGTIDLFCATNLNLERVKLFKLYLKNCGNRDCNKEMLFQHF</sequence>
<keyword evidence="1" id="KW-0732">Signal</keyword>
<accession>A0A1V3IFQ4</accession>
<dbReference type="AlphaFoldDB" id="A0A1V3IFQ4"/>
<keyword evidence="4" id="KW-1185">Reference proteome</keyword>
<gene>
    <name evidence="3" type="ORF">BKK47_06135</name>
</gene>
<dbReference type="PANTHER" id="PTHR39176">
    <property type="entry name" value="PERIPLASMIC PROTEIN-RELATED"/>
    <property type="match status" value="1"/>
</dbReference>
<dbReference type="RefSeq" id="WP_077494035.1">
    <property type="nucleotide sequence ID" value="NZ_MLHG01000035.1"/>
</dbReference>